<comment type="caution">
    <text evidence="1">The sequence shown here is derived from an EMBL/GenBank/DDBJ whole genome shotgun (WGS) entry which is preliminary data.</text>
</comment>
<keyword evidence="2" id="KW-1185">Reference proteome</keyword>
<protein>
    <submittedName>
        <fullName evidence="1">Uncharacterized protein</fullName>
    </submittedName>
</protein>
<name>A0ACB9NNZ5_BAUVA</name>
<reference evidence="1 2" key="1">
    <citation type="journal article" date="2022" name="DNA Res.">
        <title>Chromosomal-level genome assembly of the orchid tree Bauhinia variegata (Leguminosae; Cercidoideae) supports the allotetraploid origin hypothesis of Bauhinia.</title>
        <authorList>
            <person name="Zhong Y."/>
            <person name="Chen Y."/>
            <person name="Zheng D."/>
            <person name="Pang J."/>
            <person name="Liu Y."/>
            <person name="Luo S."/>
            <person name="Meng S."/>
            <person name="Qian L."/>
            <person name="Wei D."/>
            <person name="Dai S."/>
            <person name="Zhou R."/>
        </authorList>
    </citation>
    <scope>NUCLEOTIDE SEQUENCE [LARGE SCALE GENOMIC DNA]</scope>
    <source>
        <strain evidence="1">BV-YZ2020</strain>
    </source>
</reference>
<evidence type="ECO:0000313" key="2">
    <source>
        <dbReference type="Proteomes" id="UP000828941"/>
    </source>
</evidence>
<accession>A0ACB9NNZ5</accession>
<evidence type="ECO:0000313" key="1">
    <source>
        <dbReference type="EMBL" id="KAI4338174.1"/>
    </source>
</evidence>
<proteinExistence type="predicted"/>
<sequence length="180" mass="20443">MEIIGAILVWGLLFRSQRKHDAYTEGYLPIGTGFRKFSYSELKKATHGFSQEIGRGGGGIVYKGKLSDNRVAAIKRLNLASSQGEEEFLDEVSVIGRLNHMNLIKMWGYCAEGKHRLLVYEYMENGTLAENLRSKALDSNTRFSIALGMARGLAYLHEECLEWILHCDIKPRNILFGYDY</sequence>
<dbReference type="Proteomes" id="UP000828941">
    <property type="component" value="Chromosome 6"/>
</dbReference>
<organism evidence="1 2">
    <name type="scientific">Bauhinia variegata</name>
    <name type="common">Purple orchid tree</name>
    <name type="synonym">Phanera variegata</name>
    <dbReference type="NCBI Taxonomy" id="167791"/>
    <lineage>
        <taxon>Eukaryota</taxon>
        <taxon>Viridiplantae</taxon>
        <taxon>Streptophyta</taxon>
        <taxon>Embryophyta</taxon>
        <taxon>Tracheophyta</taxon>
        <taxon>Spermatophyta</taxon>
        <taxon>Magnoliopsida</taxon>
        <taxon>eudicotyledons</taxon>
        <taxon>Gunneridae</taxon>
        <taxon>Pentapetalae</taxon>
        <taxon>rosids</taxon>
        <taxon>fabids</taxon>
        <taxon>Fabales</taxon>
        <taxon>Fabaceae</taxon>
        <taxon>Cercidoideae</taxon>
        <taxon>Cercideae</taxon>
        <taxon>Bauhiniinae</taxon>
        <taxon>Bauhinia</taxon>
    </lineage>
</organism>
<gene>
    <name evidence="1" type="ORF">L6164_016518</name>
</gene>
<dbReference type="EMBL" id="CM039431">
    <property type="protein sequence ID" value="KAI4338174.1"/>
    <property type="molecule type" value="Genomic_DNA"/>
</dbReference>